<protein>
    <recommendedName>
        <fullName evidence="5">WD40 repeat domain-containing protein</fullName>
    </recommendedName>
</protein>
<name>A0ABZ2ZRW4_9MICC</name>
<feature type="transmembrane region" description="Helical" evidence="2">
    <location>
        <begin position="62"/>
        <end position="81"/>
    </location>
</feature>
<evidence type="ECO:0000256" key="1">
    <source>
        <dbReference type="SAM" id="MobiDB-lite"/>
    </source>
</evidence>
<keyword evidence="2" id="KW-0812">Transmembrane</keyword>
<reference evidence="3 4" key="1">
    <citation type="submission" date="2024-04" db="EMBL/GenBank/DDBJ databases">
        <title>Arthrobacter sp. from Plains bison fecal sample.</title>
        <authorList>
            <person name="Ruzzini A."/>
        </authorList>
    </citation>
    <scope>NUCLEOTIDE SEQUENCE [LARGE SCALE GENOMIC DNA]</scope>
    <source>
        <strain evidence="3 4">EINP1</strain>
    </source>
</reference>
<dbReference type="Proteomes" id="UP001448858">
    <property type="component" value="Chromosome"/>
</dbReference>
<gene>
    <name evidence="3" type="ORF">AAE021_11830</name>
</gene>
<dbReference type="EMBL" id="CP151657">
    <property type="protein sequence ID" value="WZP14873.1"/>
    <property type="molecule type" value="Genomic_DNA"/>
</dbReference>
<dbReference type="RefSeq" id="WP_342022529.1">
    <property type="nucleotide sequence ID" value="NZ_CP151657.1"/>
</dbReference>
<keyword evidence="4" id="KW-1185">Reference proteome</keyword>
<feature type="region of interest" description="Disordered" evidence="1">
    <location>
        <begin position="1"/>
        <end position="58"/>
    </location>
</feature>
<accession>A0ABZ2ZRW4</accession>
<organism evidence="3 4">
    <name type="scientific">Arthrobacter citreus</name>
    <dbReference type="NCBI Taxonomy" id="1670"/>
    <lineage>
        <taxon>Bacteria</taxon>
        <taxon>Bacillati</taxon>
        <taxon>Actinomycetota</taxon>
        <taxon>Actinomycetes</taxon>
        <taxon>Micrococcales</taxon>
        <taxon>Micrococcaceae</taxon>
        <taxon>Arthrobacter</taxon>
    </lineage>
</organism>
<keyword evidence="2" id="KW-0472">Membrane</keyword>
<proteinExistence type="predicted"/>
<feature type="region of interest" description="Disordered" evidence="1">
    <location>
        <begin position="88"/>
        <end position="136"/>
    </location>
</feature>
<evidence type="ECO:0000313" key="3">
    <source>
        <dbReference type="EMBL" id="WZP14873.1"/>
    </source>
</evidence>
<feature type="compositionally biased region" description="Low complexity" evidence="1">
    <location>
        <begin position="90"/>
        <end position="136"/>
    </location>
</feature>
<keyword evidence="2" id="KW-1133">Transmembrane helix</keyword>
<dbReference type="InterPro" id="IPR015943">
    <property type="entry name" value="WD40/YVTN_repeat-like_dom_sf"/>
</dbReference>
<feature type="compositionally biased region" description="Pro residues" evidence="1">
    <location>
        <begin position="10"/>
        <end position="25"/>
    </location>
</feature>
<dbReference type="Gene3D" id="2.130.10.10">
    <property type="entry name" value="YVTN repeat-like/Quinoprotein amine dehydrogenase"/>
    <property type="match status" value="1"/>
</dbReference>
<evidence type="ECO:0000256" key="2">
    <source>
        <dbReference type="SAM" id="Phobius"/>
    </source>
</evidence>
<dbReference type="SUPFAM" id="SSF63825">
    <property type="entry name" value="YWTD domain"/>
    <property type="match status" value="1"/>
</dbReference>
<evidence type="ECO:0008006" key="5">
    <source>
        <dbReference type="Google" id="ProtNLM"/>
    </source>
</evidence>
<evidence type="ECO:0000313" key="4">
    <source>
        <dbReference type="Proteomes" id="UP001448858"/>
    </source>
</evidence>
<sequence>MPSAAAPSAAAPPPPPAPRDQPSPSPEDQQPGADTRPNPQPSGQPGAQEALTAPSKSRRTPLTIAGAVIVVAALAAGIYVWGPWKDQTEATGAAPSSSASPSPSASAGASASSGATPSAARSGSASASPSAGSPASAKAAASIPLSGFEPSTSEVRNGMVIYRTSNGVSAHVPGESIARTYPMPAAPSGQEVSGSTLDVIGTGDAPKLAALVEIRTPASGLDPEQYATVLRTYDDKKTAPLAEAPVTGIEHDNFRELTLHGSSDGSMALESEDYSEPTARFFNAALEQVGEGSGVFTAHHGTTAILSDRNDGCLISAWSTTTGAKLWENNYGTVTYPSCSATLDAGGLTVVVNGNEDFVAVVDPATGILRNQLTGAQSVKFDSAGPLAVVEYGTSDATLPALRVYDTTTWASTLEVTSEQGQALNLQSLYLFGSKLYIENTDEQPVLDAMTGEKLAANWKVRPAQAVSADWTLVTDETKGTYSLEANDNGVYPGPWW</sequence>